<protein>
    <submittedName>
        <fullName evidence="1">Putative secreted peptide</fullName>
    </submittedName>
</protein>
<reference evidence="1" key="1">
    <citation type="submission" date="2018-01" db="EMBL/GenBank/DDBJ databases">
        <title>An insight into the sialome of Amazonian anophelines.</title>
        <authorList>
            <person name="Ribeiro J.M."/>
            <person name="Scarpassa V."/>
            <person name="Calvo E."/>
        </authorList>
    </citation>
    <scope>NUCLEOTIDE SEQUENCE</scope>
    <source>
        <tissue evidence="1">Salivary glands</tissue>
    </source>
</reference>
<dbReference type="EMBL" id="GGFM01009002">
    <property type="protein sequence ID" value="MBW29753.1"/>
    <property type="molecule type" value="Transcribed_RNA"/>
</dbReference>
<accession>A0A2M3ZMM9</accession>
<dbReference type="AlphaFoldDB" id="A0A2M3ZMM9"/>
<name>A0A2M3ZMM9_9DIPT</name>
<evidence type="ECO:0000313" key="1">
    <source>
        <dbReference type="EMBL" id="MBW29753.1"/>
    </source>
</evidence>
<sequence>MRTSLLFYFPTSSLLVCFHPIIHTFHTHSRDACTQTRTHFVFGGKEDPERSCSLGWICRSKNKMGDGKRKRNVL</sequence>
<proteinExistence type="predicted"/>
<organism evidence="1">
    <name type="scientific">Anopheles braziliensis</name>
    <dbReference type="NCBI Taxonomy" id="58242"/>
    <lineage>
        <taxon>Eukaryota</taxon>
        <taxon>Metazoa</taxon>
        <taxon>Ecdysozoa</taxon>
        <taxon>Arthropoda</taxon>
        <taxon>Hexapoda</taxon>
        <taxon>Insecta</taxon>
        <taxon>Pterygota</taxon>
        <taxon>Neoptera</taxon>
        <taxon>Endopterygota</taxon>
        <taxon>Diptera</taxon>
        <taxon>Nematocera</taxon>
        <taxon>Culicoidea</taxon>
        <taxon>Culicidae</taxon>
        <taxon>Anophelinae</taxon>
        <taxon>Anopheles</taxon>
    </lineage>
</organism>